<gene>
    <name evidence="3" type="ORF">B0H64DRAFT_391840</name>
</gene>
<name>A0AAE0LUG9_9PEZI</name>
<dbReference type="GeneID" id="87840448"/>
<dbReference type="AlphaFoldDB" id="A0AAE0LUG9"/>
<protein>
    <recommendedName>
        <fullName evidence="5">Secreted protein</fullName>
    </recommendedName>
</protein>
<feature type="chain" id="PRO_5042167580" description="Secreted protein" evidence="2">
    <location>
        <begin position="19"/>
        <end position="80"/>
    </location>
</feature>
<evidence type="ECO:0008006" key="5">
    <source>
        <dbReference type="Google" id="ProtNLM"/>
    </source>
</evidence>
<dbReference type="Proteomes" id="UP001278766">
    <property type="component" value="Unassembled WGS sequence"/>
</dbReference>
<reference evidence="3" key="2">
    <citation type="submission" date="2023-06" db="EMBL/GenBank/DDBJ databases">
        <authorList>
            <consortium name="Lawrence Berkeley National Laboratory"/>
            <person name="Haridas S."/>
            <person name="Hensen N."/>
            <person name="Bonometti L."/>
            <person name="Westerberg I."/>
            <person name="Brannstrom I.O."/>
            <person name="Guillou S."/>
            <person name="Cros-Aarteil S."/>
            <person name="Calhoun S."/>
            <person name="Kuo A."/>
            <person name="Mondo S."/>
            <person name="Pangilinan J."/>
            <person name="Riley R."/>
            <person name="Labutti K."/>
            <person name="Andreopoulos B."/>
            <person name="Lipzen A."/>
            <person name="Chen C."/>
            <person name="Yanf M."/>
            <person name="Daum C."/>
            <person name="Ng V."/>
            <person name="Clum A."/>
            <person name="Steindorff A."/>
            <person name="Ohm R."/>
            <person name="Martin F."/>
            <person name="Silar P."/>
            <person name="Natvig D."/>
            <person name="Lalanne C."/>
            <person name="Gautier V."/>
            <person name="Ament-Velasquez S.L."/>
            <person name="Kruys A."/>
            <person name="Hutchinson M.I."/>
            <person name="Powell A.J."/>
            <person name="Barry K."/>
            <person name="Miller A.N."/>
            <person name="Grigoriev I.V."/>
            <person name="Debuchy R."/>
            <person name="Gladieux P."/>
            <person name="Thoren M.H."/>
            <person name="Johannesson H."/>
        </authorList>
    </citation>
    <scope>NUCLEOTIDE SEQUENCE</scope>
    <source>
        <strain evidence="3">CBS 168.71</strain>
    </source>
</reference>
<evidence type="ECO:0000256" key="2">
    <source>
        <dbReference type="SAM" id="SignalP"/>
    </source>
</evidence>
<feature type="compositionally biased region" description="Polar residues" evidence="1">
    <location>
        <begin position="59"/>
        <end position="69"/>
    </location>
</feature>
<organism evidence="3 4">
    <name type="scientific">Chaetomium fimeti</name>
    <dbReference type="NCBI Taxonomy" id="1854472"/>
    <lineage>
        <taxon>Eukaryota</taxon>
        <taxon>Fungi</taxon>
        <taxon>Dikarya</taxon>
        <taxon>Ascomycota</taxon>
        <taxon>Pezizomycotina</taxon>
        <taxon>Sordariomycetes</taxon>
        <taxon>Sordariomycetidae</taxon>
        <taxon>Sordariales</taxon>
        <taxon>Chaetomiaceae</taxon>
        <taxon>Chaetomium</taxon>
    </lineage>
</organism>
<accession>A0AAE0LUG9</accession>
<comment type="caution">
    <text evidence="3">The sequence shown here is derived from an EMBL/GenBank/DDBJ whole genome shotgun (WGS) entry which is preliminary data.</text>
</comment>
<evidence type="ECO:0000313" key="3">
    <source>
        <dbReference type="EMBL" id="KAK3297289.1"/>
    </source>
</evidence>
<dbReference type="RefSeq" id="XP_062660803.1">
    <property type="nucleotide sequence ID" value="XM_062803500.1"/>
</dbReference>
<keyword evidence="2" id="KW-0732">Signal</keyword>
<sequence length="80" mass="8746">MGFRSLRIAICFLCTTSSNKFCPVSISILWILGVRPSGTGLEVIRGKEGKRTPPLTCRRPQSPQLQQHPVRTGPGKPDAT</sequence>
<evidence type="ECO:0000256" key="1">
    <source>
        <dbReference type="SAM" id="MobiDB-lite"/>
    </source>
</evidence>
<proteinExistence type="predicted"/>
<feature type="region of interest" description="Disordered" evidence="1">
    <location>
        <begin position="43"/>
        <end position="80"/>
    </location>
</feature>
<dbReference type="EMBL" id="JAUEPN010000003">
    <property type="protein sequence ID" value="KAK3297289.1"/>
    <property type="molecule type" value="Genomic_DNA"/>
</dbReference>
<keyword evidence="4" id="KW-1185">Reference proteome</keyword>
<evidence type="ECO:0000313" key="4">
    <source>
        <dbReference type="Proteomes" id="UP001278766"/>
    </source>
</evidence>
<reference evidence="3" key="1">
    <citation type="journal article" date="2023" name="Mol. Phylogenet. Evol.">
        <title>Genome-scale phylogeny and comparative genomics of the fungal order Sordariales.</title>
        <authorList>
            <person name="Hensen N."/>
            <person name="Bonometti L."/>
            <person name="Westerberg I."/>
            <person name="Brannstrom I.O."/>
            <person name="Guillou S."/>
            <person name="Cros-Aarteil S."/>
            <person name="Calhoun S."/>
            <person name="Haridas S."/>
            <person name="Kuo A."/>
            <person name="Mondo S."/>
            <person name="Pangilinan J."/>
            <person name="Riley R."/>
            <person name="LaButti K."/>
            <person name="Andreopoulos B."/>
            <person name="Lipzen A."/>
            <person name="Chen C."/>
            <person name="Yan M."/>
            <person name="Daum C."/>
            <person name="Ng V."/>
            <person name="Clum A."/>
            <person name="Steindorff A."/>
            <person name="Ohm R.A."/>
            <person name="Martin F."/>
            <person name="Silar P."/>
            <person name="Natvig D.O."/>
            <person name="Lalanne C."/>
            <person name="Gautier V."/>
            <person name="Ament-Velasquez S.L."/>
            <person name="Kruys A."/>
            <person name="Hutchinson M.I."/>
            <person name="Powell A.J."/>
            <person name="Barry K."/>
            <person name="Miller A.N."/>
            <person name="Grigoriev I.V."/>
            <person name="Debuchy R."/>
            <person name="Gladieux P."/>
            <person name="Hiltunen Thoren M."/>
            <person name="Johannesson H."/>
        </authorList>
    </citation>
    <scope>NUCLEOTIDE SEQUENCE</scope>
    <source>
        <strain evidence="3">CBS 168.71</strain>
    </source>
</reference>
<feature type="signal peptide" evidence="2">
    <location>
        <begin position="1"/>
        <end position="18"/>
    </location>
</feature>